<reference evidence="1" key="1">
    <citation type="submission" date="2015-12" db="EMBL/GenBank/DDBJ databases">
        <title>Update maize B73 reference genome by single molecule sequencing technologies.</title>
        <authorList>
            <consortium name="Maize Genome Sequencing Project"/>
            <person name="Ware D."/>
        </authorList>
    </citation>
    <scope>NUCLEOTIDE SEQUENCE [LARGE SCALE GENOMIC DNA]</scope>
    <source>
        <tissue evidence="1">Seedling</tissue>
    </source>
</reference>
<dbReference type="AlphaFoldDB" id="A0A1D6NHE3"/>
<dbReference type="InParanoid" id="A0A1D6NHE3"/>
<evidence type="ECO:0000313" key="1">
    <source>
        <dbReference type="EMBL" id="ONM39803.1"/>
    </source>
</evidence>
<accession>A0A1D6NHE3</accession>
<dbReference type="EMBL" id="CM007649">
    <property type="protein sequence ID" value="ONM39803.1"/>
    <property type="molecule type" value="Genomic_DNA"/>
</dbReference>
<sequence length="87" mass="10204">MYHDVLKHLIKCQYALYNHLGCVYHVHLYIKCPAAPRSRIFLEQVMHICRSTTTSLVSMLCSARILCALPGCFWRDVCLENFRCIVW</sequence>
<proteinExistence type="predicted"/>
<name>A0A1D6NHE3_MAIZE</name>
<protein>
    <submittedName>
        <fullName evidence="1">Uncharacterized protein</fullName>
    </submittedName>
</protein>
<gene>
    <name evidence="1" type="ORF">ZEAMMB73_Zm00001d044028</name>
</gene>
<organism evidence="1">
    <name type="scientific">Zea mays</name>
    <name type="common">Maize</name>
    <dbReference type="NCBI Taxonomy" id="4577"/>
    <lineage>
        <taxon>Eukaryota</taxon>
        <taxon>Viridiplantae</taxon>
        <taxon>Streptophyta</taxon>
        <taxon>Embryophyta</taxon>
        <taxon>Tracheophyta</taxon>
        <taxon>Spermatophyta</taxon>
        <taxon>Magnoliopsida</taxon>
        <taxon>Liliopsida</taxon>
        <taxon>Poales</taxon>
        <taxon>Poaceae</taxon>
        <taxon>PACMAD clade</taxon>
        <taxon>Panicoideae</taxon>
        <taxon>Andropogonodae</taxon>
        <taxon>Andropogoneae</taxon>
        <taxon>Tripsacinae</taxon>
        <taxon>Zea</taxon>
    </lineage>
</organism>